<evidence type="ECO:0000256" key="2">
    <source>
        <dbReference type="ARBA" id="ARBA00022448"/>
    </source>
</evidence>
<evidence type="ECO:0000256" key="4">
    <source>
        <dbReference type="ARBA" id="ARBA00022519"/>
    </source>
</evidence>
<keyword evidence="5 9" id="KW-0812">Transmembrane</keyword>
<name>A0A810QCJ2_9FIRM</name>
<evidence type="ECO:0000256" key="9">
    <source>
        <dbReference type="SAM" id="Phobius"/>
    </source>
</evidence>
<keyword evidence="3" id="KW-1003">Cell membrane</keyword>
<evidence type="ECO:0000259" key="10">
    <source>
        <dbReference type="Pfam" id="PF04290"/>
    </source>
</evidence>
<dbReference type="AlphaFoldDB" id="A0A810QCJ2"/>
<comment type="similarity">
    <text evidence="8">Belongs to the TRAP transporter small permease family.</text>
</comment>
<evidence type="ECO:0000256" key="7">
    <source>
        <dbReference type="ARBA" id="ARBA00023136"/>
    </source>
</evidence>
<dbReference type="KEGG" id="pfaa:MM59RIKEN_16040"/>
<keyword evidence="4" id="KW-0997">Cell inner membrane</keyword>
<evidence type="ECO:0000256" key="6">
    <source>
        <dbReference type="ARBA" id="ARBA00022989"/>
    </source>
</evidence>
<dbReference type="Pfam" id="PF04290">
    <property type="entry name" value="DctQ"/>
    <property type="match status" value="1"/>
</dbReference>
<keyword evidence="7 9" id="KW-0472">Membrane</keyword>
<dbReference type="InterPro" id="IPR055348">
    <property type="entry name" value="DctQ"/>
</dbReference>
<gene>
    <name evidence="11" type="ORF">MM59RIKEN_16040</name>
</gene>
<evidence type="ECO:0000313" key="12">
    <source>
        <dbReference type="Proteomes" id="UP000679848"/>
    </source>
</evidence>
<evidence type="ECO:0000256" key="1">
    <source>
        <dbReference type="ARBA" id="ARBA00004429"/>
    </source>
</evidence>
<accession>A0A810QCJ2</accession>
<dbReference type="GO" id="GO:0005886">
    <property type="term" value="C:plasma membrane"/>
    <property type="evidence" value="ECO:0007669"/>
    <property type="project" value="UniProtKB-SubCell"/>
</dbReference>
<dbReference type="GO" id="GO:0015740">
    <property type="term" value="P:C4-dicarboxylate transport"/>
    <property type="evidence" value="ECO:0007669"/>
    <property type="project" value="TreeGrafter"/>
</dbReference>
<proteinExistence type="inferred from homology"/>
<keyword evidence="6 9" id="KW-1133">Transmembrane helix</keyword>
<feature type="transmembrane region" description="Helical" evidence="9">
    <location>
        <begin position="133"/>
        <end position="151"/>
    </location>
</feature>
<comment type="subcellular location">
    <subcellularLocation>
        <location evidence="1">Cell inner membrane</location>
        <topology evidence="1">Multi-pass membrane protein</topology>
    </subcellularLocation>
</comment>
<feature type="transmembrane region" description="Helical" evidence="9">
    <location>
        <begin position="48"/>
        <end position="70"/>
    </location>
</feature>
<dbReference type="GO" id="GO:0022857">
    <property type="term" value="F:transmembrane transporter activity"/>
    <property type="evidence" value="ECO:0007669"/>
    <property type="project" value="TreeGrafter"/>
</dbReference>
<feature type="transmembrane region" description="Helical" evidence="9">
    <location>
        <begin position="91"/>
        <end position="113"/>
    </location>
</feature>
<feature type="domain" description="Tripartite ATP-independent periplasmic transporters DctQ component" evidence="10">
    <location>
        <begin position="29"/>
        <end position="158"/>
    </location>
</feature>
<evidence type="ECO:0000256" key="3">
    <source>
        <dbReference type="ARBA" id="ARBA00022475"/>
    </source>
</evidence>
<evidence type="ECO:0000313" key="11">
    <source>
        <dbReference type="EMBL" id="BCK84285.1"/>
    </source>
</evidence>
<organism evidence="11 12">
    <name type="scientific">Pusillibacter faecalis</name>
    <dbReference type="NCBI Taxonomy" id="2714358"/>
    <lineage>
        <taxon>Bacteria</taxon>
        <taxon>Bacillati</taxon>
        <taxon>Bacillota</taxon>
        <taxon>Clostridia</taxon>
        <taxon>Eubacteriales</taxon>
        <taxon>Oscillospiraceae</taxon>
        <taxon>Pusillibacter</taxon>
    </lineage>
</organism>
<evidence type="ECO:0000256" key="8">
    <source>
        <dbReference type="ARBA" id="ARBA00038436"/>
    </source>
</evidence>
<keyword evidence="2" id="KW-0813">Transport</keyword>
<keyword evidence="12" id="KW-1185">Reference proteome</keyword>
<dbReference type="Proteomes" id="UP000679848">
    <property type="component" value="Chromosome"/>
</dbReference>
<sequence length="194" mass="22031">MENSKIKHIFHEFVQRFELYLGCVLFLAMMVLLTIQVCSRYLGNAITWTEELSCIMLVWMSYLGFAGAITSRKHLRIDAFINSRSFKVKKILLIVSNVINALFSAALIVPMYRVIVTFHASAAASPILRIPKAVSFSILPFSMVLVIIRTVQECIRLSKEEEKALGLGKPTFDVDALEREYLDRVRKEKEGAQA</sequence>
<dbReference type="PANTHER" id="PTHR35011:SF2">
    <property type="entry name" value="2,3-DIKETO-L-GULONATE TRAP TRANSPORTER SMALL PERMEASE PROTEIN YIAM"/>
    <property type="match status" value="1"/>
</dbReference>
<evidence type="ECO:0000256" key="5">
    <source>
        <dbReference type="ARBA" id="ARBA00022692"/>
    </source>
</evidence>
<dbReference type="EMBL" id="AP023420">
    <property type="protein sequence ID" value="BCK84285.1"/>
    <property type="molecule type" value="Genomic_DNA"/>
</dbReference>
<reference evidence="11" key="1">
    <citation type="submission" date="2020-09" db="EMBL/GenBank/DDBJ databases">
        <title>New species isolated from human feces.</title>
        <authorList>
            <person name="Kitahara M."/>
            <person name="Shigeno Y."/>
            <person name="Shime M."/>
            <person name="Matsumoto Y."/>
            <person name="Nakamura S."/>
            <person name="Motooka D."/>
            <person name="Fukuoka S."/>
            <person name="Nishikawa H."/>
            <person name="Benno Y."/>
        </authorList>
    </citation>
    <scope>NUCLEOTIDE SEQUENCE</scope>
    <source>
        <strain evidence="11">MM59</strain>
    </source>
</reference>
<dbReference type="InterPro" id="IPR007387">
    <property type="entry name" value="TRAP_DctQ"/>
</dbReference>
<dbReference type="PANTHER" id="PTHR35011">
    <property type="entry name" value="2,3-DIKETO-L-GULONATE TRAP TRANSPORTER SMALL PERMEASE PROTEIN YIAM"/>
    <property type="match status" value="1"/>
</dbReference>
<feature type="transmembrane region" description="Helical" evidence="9">
    <location>
        <begin position="20"/>
        <end position="42"/>
    </location>
</feature>
<dbReference type="RefSeq" id="WP_213543085.1">
    <property type="nucleotide sequence ID" value="NZ_AP023420.1"/>
</dbReference>
<protein>
    <recommendedName>
        <fullName evidence="10">Tripartite ATP-independent periplasmic transporters DctQ component domain-containing protein</fullName>
    </recommendedName>
</protein>